<evidence type="ECO:0000313" key="3">
    <source>
        <dbReference type="Proteomes" id="UP000660265"/>
    </source>
</evidence>
<dbReference type="InterPro" id="IPR039365">
    <property type="entry name" value="IS701-like"/>
</dbReference>
<reference evidence="3" key="1">
    <citation type="journal article" date="2019" name="Int. J. Syst. Evol. Microbiol.">
        <title>The Global Catalogue of Microorganisms (GCM) 10K type strain sequencing project: providing services to taxonomists for standard genome sequencing and annotation.</title>
        <authorList>
            <consortium name="The Broad Institute Genomics Platform"/>
            <consortium name="The Broad Institute Genome Sequencing Center for Infectious Disease"/>
            <person name="Wu L."/>
            <person name="Ma J."/>
        </authorList>
    </citation>
    <scope>NUCLEOTIDE SEQUENCE [LARGE SCALE GENOMIC DNA]</scope>
    <source>
        <strain evidence="3">CGMCC 4.7275</strain>
    </source>
</reference>
<comment type="caution">
    <text evidence="2">The sequence shown here is derived from an EMBL/GenBank/DDBJ whole genome shotgun (WGS) entry which is preliminary data.</text>
</comment>
<keyword evidence="3" id="KW-1185">Reference proteome</keyword>
<dbReference type="Proteomes" id="UP000660265">
    <property type="component" value="Unassembled WGS sequence"/>
</dbReference>
<feature type="domain" description="Transposase IS701-like DDE" evidence="1">
    <location>
        <begin position="3"/>
        <end position="97"/>
    </location>
</feature>
<evidence type="ECO:0000259" key="1">
    <source>
        <dbReference type="Pfam" id="PF13546"/>
    </source>
</evidence>
<gene>
    <name evidence="2" type="ORF">GCM10011583_74800</name>
</gene>
<dbReference type="PANTHER" id="PTHR33627">
    <property type="entry name" value="TRANSPOSASE"/>
    <property type="match status" value="1"/>
</dbReference>
<proteinExistence type="predicted"/>
<dbReference type="InterPro" id="IPR038721">
    <property type="entry name" value="IS701-like_DDE_dom"/>
</dbReference>
<accession>A0ABQ2EY51</accession>
<sequence>MKRRLSPPAVVAGAAYGTNARFRAGLAQREIDYMLAIRADVSAHPFDARPTDPDRNGPVGCWPQPRYRHRAPSVATLATGLGQEAFSSLTWRQGSSGKLRSRFAAKRVRPAGKAVERPLRAAASAEQCWWDGILPDCWLLVEWPAEAEGPTDYWLSSLPADTPIMRWSAPWRSVLSIGRTPWWRRLRWDWEGDVAWAGREPLRRALLRKLRAVGSTSRISAGRGACFPCSGV</sequence>
<protein>
    <recommendedName>
        <fullName evidence="1">Transposase IS701-like DDE domain-containing protein</fullName>
    </recommendedName>
</protein>
<evidence type="ECO:0000313" key="2">
    <source>
        <dbReference type="EMBL" id="GGK32046.1"/>
    </source>
</evidence>
<organism evidence="2 3">
    <name type="scientific">Streptomyces camponoticapitis</name>
    <dbReference type="NCBI Taxonomy" id="1616125"/>
    <lineage>
        <taxon>Bacteria</taxon>
        <taxon>Bacillati</taxon>
        <taxon>Actinomycetota</taxon>
        <taxon>Actinomycetes</taxon>
        <taxon>Kitasatosporales</taxon>
        <taxon>Streptomycetaceae</taxon>
        <taxon>Streptomyces</taxon>
    </lineage>
</organism>
<dbReference type="EMBL" id="BMMV01000055">
    <property type="protein sequence ID" value="GGK32046.1"/>
    <property type="molecule type" value="Genomic_DNA"/>
</dbReference>
<dbReference type="Pfam" id="PF13546">
    <property type="entry name" value="DDE_5"/>
    <property type="match status" value="1"/>
</dbReference>
<dbReference type="PANTHER" id="PTHR33627:SF1">
    <property type="entry name" value="TRANSPOSASE"/>
    <property type="match status" value="1"/>
</dbReference>
<name>A0ABQ2EY51_9ACTN</name>